<keyword evidence="2" id="KW-0812">Transmembrane</keyword>
<dbReference type="AlphaFoldDB" id="A0A841ABB2"/>
<dbReference type="EMBL" id="JACHLZ010000001">
    <property type="protein sequence ID" value="MBB5831237.1"/>
    <property type="molecule type" value="Genomic_DNA"/>
</dbReference>
<name>A0A841ABB2_9MICO</name>
<evidence type="ECO:0000313" key="4">
    <source>
        <dbReference type="Proteomes" id="UP000588158"/>
    </source>
</evidence>
<keyword evidence="2" id="KW-1133">Transmembrane helix</keyword>
<comment type="caution">
    <text evidence="3">The sequence shown here is derived from an EMBL/GenBank/DDBJ whole genome shotgun (WGS) entry which is preliminary data.</text>
</comment>
<organism evidence="3 4">
    <name type="scientific">Brachybacterium aquaticum</name>
    <dbReference type="NCBI Taxonomy" id="1432564"/>
    <lineage>
        <taxon>Bacteria</taxon>
        <taxon>Bacillati</taxon>
        <taxon>Actinomycetota</taxon>
        <taxon>Actinomycetes</taxon>
        <taxon>Micrococcales</taxon>
        <taxon>Dermabacteraceae</taxon>
        <taxon>Brachybacterium</taxon>
    </lineage>
</organism>
<feature type="transmembrane region" description="Helical" evidence="2">
    <location>
        <begin position="39"/>
        <end position="62"/>
    </location>
</feature>
<accession>A0A841ABB2</accession>
<dbReference type="Proteomes" id="UP000588158">
    <property type="component" value="Unassembled WGS sequence"/>
</dbReference>
<proteinExistence type="predicted"/>
<feature type="region of interest" description="Disordered" evidence="1">
    <location>
        <begin position="1"/>
        <end position="32"/>
    </location>
</feature>
<evidence type="ECO:0000256" key="1">
    <source>
        <dbReference type="SAM" id="MobiDB-lite"/>
    </source>
</evidence>
<evidence type="ECO:0000313" key="3">
    <source>
        <dbReference type="EMBL" id="MBB5831237.1"/>
    </source>
</evidence>
<gene>
    <name evidence="3" type="ORF">HNR70_001050</name>
</gene>
<evidence type="ECO:0000256" key="2">
    <source>
        <dbReference type="SAM" id="Phobius"/>
    </source>
</evidence>
<sequence>MAEGARSPEEPPSEPAEGPAHFVPPPAEPVSGPEARRNLILAVLLNGFGCVLVLLGLVIAVISSR</sequence>
<keyword evidence="2" id="KW-0472">Membrane</keyword>
<protein>
    <submittedName>
        <fullName evidence="3">Uncharacterized protein</fullName>
    </submittedName>
</protein>
<reference evidence="3 4" key="1">
    <citation type="submission" date="2020-08" db="EMBL/GenBank/DDBJ databases">
        <title>Sequencing the genomes of 1000 actinobacteria strains.</title>
        <authorList>
            <person name="Klenk H.-P."/>
        </authorList>
    </citation>
    <scope>NUCLEOTIDE SEQUENCE [LARGE SCALE GENOMIC DNA]</scope>
    <source>
        <strain evidence="3 4">DSM 28796</strain>
    </source>
</reference>
<dbReference type="RefSeq" id="WP_184324741.1">
    <property type="nucleotide sequence ID" value="NZ_JACHLZ010000001.1"/>
</dbReference>
<keyword evidence="4" id="KW-1185">Reference proteome</keyword>